<dbReference type="InterPro" id="IPR032675">
    <property type="entry name" value="LRR_dom_sf"/>
</dbReference>
<dbReference type="Gene3D" id="3.40.50.2300">
    <property type="match status" value="1"/>
</dbReference>
<evidence type="ECO:0000259" key="2">
    <source>
        <dbReference type="Pfam" id="PF02171"/>
    </source>
</evidence>
<dbReference type="InterPro" id="IPR029071">
    <property type="entry name" value="Ubiquitin-like_domsf"/>
</dbReference>
<accession>A0A914I5F4</accession>
<proteinExistence type="predicted"/>
<dbReference type="SUPFAM" id="SSF54236">
    <property type="entry name" value="Ubiquitin-like"/>
    <property type="match status" value="1"/>
</dbReference>
<dbReference type="InterPro" id="IPR003165">
    <property type="entry name" value="Piwi"/>
</dbReference>
<dbReference type="Pfam" id="PF02171">
    <property type="entry name" value="Piwi"/>
    <property type="match status" value="1"/>
</dbReference>
<dbReference type="GO" id="GO:0071277">
    <property type="term" value="P:cellular response to calcium ion"/>
    <property type="evidence" value="ECO:0007669"/>
    <property type="project" value="TreeGrafter"/>
</dbReference>
<organism evidence="4 5">
    <name type="scientific">Globodera rostochiensis</name>
    <name type="common">Golden nematode worm</name>
    <name type="synonym">Heterodera rostochiensis</name>
    <dbReference type="NCBI Taxonomy" id="31243"/>
    <lineage>
        <taxon>Eukaryota</taxon>
        <taxon>Metazoa</taxon>
        <taxon>Ecdysozoa</taxon>
        <taxon>Nematoda</taxon>
        <taxon>Chromadorea</taxon>
        <taxon>Rhabditida</taxon>
        <taxon>Tylenchina</taxon>
        <taxon>Tylenchomorpha</taxon>
        <taxon>Tylenchoidea</taxon>
        <taxon>Heteroderidae</taxon>
        <taxon>Heteroderinae</taxon>
        <taxon>Globodera</taxon>
    </lineage>
</organism>
<evidence type="ECO:0000313" key="5">
    <source>
        <dbReference type="WBParaSite" id="Gr19_v10_g6947.t3"/>
    </source>
</evidence>
<protein>
    <submittedName>
        <fullName evidence="5">Copine C-terminal domain-containing protein</fullName>
    </submittedName>
</protein>
<evidence type="ECO:0000313" key="4">
    <source>
        <dbReference type="Proteomes" id="UP000887572"/>
    </source>
</evidence>
<dbReference type="PANTHER" id="PTHR10857:SF111">
    <property type="entry name" value="VWFA DOMAIN-CONTAINING PROTEIN"/>
    <property type="match status" value="1"/>
</dbReference>
<evidence type="ECO:0000256" key="1">
    <source>
        <dbReference type="SAM" id="MobiDB-lite"/>
    </source>
</evidence>
<dbReference type="Gene3D" id="3.80.10.10">
    <property type="entry name" value="Ribonuclease Inhibitor"/>
    <property type="match status" value="2"/>
</dbReference>
<feature type="domain" description="Piwi" evidence="2">
    <location>
        <begin position="458"/>
        <end position="547"/>
    </location>
</feature>
<reference evidence="5" key="1">
    <citation type="submission" date="2022-11" db="UniProtKB">
        <authorList>
            <consortium name="WormBaseParasite"/>
        </authorList>
    </citation>
    <scope>IDENTIFICATION</scope>
</reference>
<dbReference type="AlphaFoldDB" id="A0A914I5F4"/>
<sequence>MANNSNNSNVSAYDLSGHTVSSTDNEEATTTMERKYFCCPYNDQKEKFEKLDDMPYIIDIFGSSPFQFGNSPLVAAHERVLELLVLDNLAIRRVGPFERFVGLAKNVTELLLSGNLLGWAEVSKLFRALPQLRVLNLSHNTALNTSPNDVEMAEAQKLDVLILNGLSLSFAVLRHVLPHAPALNELHLAKNNFVDISTSPPSPQPILLSLRELHLNECALSNWCQVLTVLCHFPQLKSLFLAGNAIKTVDKTCACGNKTDRLCGELNALSLSNTMLSSWEAIENLESIRRLEELRVANIPLMDAYSEEERRHLVIGRLGALKLLNGSRIDERQREEAERFFIRYYTEVEKRPMVYERLVAEHGILEQLVKVDLTPKRYAKVLIRCDETEWVRTWVRLRLSGTVHALMQFAERLTNISIKMMRIFYMERSGFSPTELRVPSKQLRLLHIEDGDEFVVQSKMEVEHGVLTQYVSPKIMDKAIGRQGAIMVLDNIMLKMNLKMGGANYDICASQAFKQANGIRHDIVSEQWLGTKRVFFGLDMSHAPPQSLFERNTGKAPAIPTIVGILLYRSEVAHKNSNPCWRDFVLPSKFFPSSSEWTLRISAHNFNYNRTADELMGSATTNFFQLLNSNTKYLLKPGQKGKEPDACIELVRVCSAAVPTFVSRLKLGQQFHCTVAVDFTSNNGGPNDPNSLHFLHPHSLNVYMNALNAVAPPLSRLEKLGRLSLLGFGAKVPPTFAFSNLFALNGNLDTPYVRGTDDAINCYRKMTMSVLPYAPTQYAEVIHHVVKLAKASAKAQTGHFFLLFILTNGVVKDYRDTVDTIVEASSLPVSIAFVAVSNTHHPSRLAVLAPLLPYSAFYYCQGRRALAKCTITGNAGASGHLAVVIAPKAEMP</sequence>
<keyword evidence="4" id="KW-1185">Reference proteome</keyword>
<dbReference type="WBParaSite" id="Gr19_v10_g6947.t3">
    <property type="protein sequence ID" value="Gr19_v10_g6947.t3"/>
    <property type="gene ID" value="Gr19_v10_g6947"/>
</dbReference>
<dbReference type="GO" id="GO:0005886">
    <property type="term" value="C:plasma membrane"/>
    <property type="evidence" value="ECO:0007669"/>
    <property type="project" value="TreeGrafter"/>
</dbReference>
<dbReference type="InterPro" id="IPR045052">
    <property type="entry name" value="Copine"/>
</dbReference>
<dbReference type="InterPro" id="IPR010734">
    <property type="entry name" value="Copine_C"/>
</dbReference>
<evidence type="ECO:0000259" key="3">
    <source>
        <dbReference type="Pfam" id="PF07002"/>
    </source>
</evidence>
<dbReference type="Proteomes" id="UP000887572">
    <property type="component" value="Unplaced"/>
</dbReference>
<dbReference type="GO" id="GO:0003676">
    <property type="term" value="F:nucleic acid binding"/>
    <property type="evidence" value="ECO:0007669"/>
    <property type="project" value="InterPro"/>
</dbReference>
<feature type="domain" description="Copine C-terminal" evidence="3">
    <location>
        <begin position="691"/>
        <end position="841"/>
    </location>
</feature>
<name>A0A914I5F4_GLORO</name>
<dbReference type="PANTHER" id="PTHR10857">
    <property type="entry name" value="COPINE"/>
    <property type="match status" value="1"/>
</dbReference>
<feature type="region of interest" description="Disordered" evidence="1">
    <location>
        <begin position="1"/>
        <end position="26"/>
    </location>
</feature>
<dbReference type="GO" id="GO:0005544">
    <property type="term" value="F:calcium-dependent phospholipid binding"/>
    <property type="evidence" value="ECO:0007669"/>
    <property type="project" value="InterPro"/>
</dbReference>
<dbReference type="SUPFAM" id="SSF52058">
    <property type="entry name" value="L domain-like"/>
    <property type="match status" value="1"/>
</dbReference>
<dbReference type="Pfam" id="PF07002">
    <property type="entry name" value="Copine"/>
    <property type="match status" value="1"/>
</dbReference>